<dbReference type="Proteomes" id="UP001216907">
    <property type="component" value="Unassembled WGS sequence"/>
</dbReference>
<protein>
    <recommendedName>
        <fullName evidence="3">Protein-tyrosine-phosphatase</fullName>
    </recommendedName>
</protein>
<comment type="caution">
    <text evidence="1">The sequence shown here is derived from an EMBL/GenBank/DDBJ whole genome shotgun (WGS) entry which is preliminary data.</text>
</comment>
<name>A0ABT6FK93_9BACT</name>
<organism evidence="1 2">
    <name type="scientific">Paludisphaera mucosa</name>
    <dbReference type="NCBI Taxonomy" id="3030827"/>
    <lineage>
        <taxon>Bacteria</taxon>
        <taxon>Pseudomonadati</taxon>
        <taxon>Planctomycetota</taxon>
        <taxon>Planctomycetia</taxon>
        <taxon>Isosphaerales</taxon>
        <taxon>Isosphaeraceae</taxon>
        <taxon>Paludisphaera</taxon>
    </lineage>
</organism>
<dbReference type="RefSeq" id="WP_277864263.1">
    <property type="nucleotide sequence ID" value="NZ_JARRAG010000002.1"/>
</dbReference>
<dbReference type="PANTHER" id="PTHR43428:SF1">
    <property type="entry name" value="ARSENATE REDUCTASE"/>
    <property type="match status" value="1"/>
</dbReference>
<dbReference type="EMBL" id="JARRAG010000002">
    <property type="protein sequence ID" value="MDG3007995.1"/>
    <property type="molecule type" value="Genomic_DNA"/>
</dbReference>
<proteinExistence type="predicted"/>
<evidence type="ECO:0008006" key="3">
    <source>
        <dbReference type="Google" id="ProtNLM"/>
    </source>
</evidence>
<gene>
    <name evidence="1" type="ORF">PZE19_29880</name>
</gene>
<keyword evidence="2" id="KW-1185">Reference proteome</keyword>
<sequence>MHLILALLVLSAQPDAPDVGSLVRSLWLVQRHGSPEGTSPANDQRVKAALSKALAKDGIITLSELGNFMDRETFDQLAGADAKLDPAEIARAVDAATPESRTRLAAKLREHADYLSTTLDMMAEPHREAGERLARWIAANYEPGKPLHVTVICTGNSRRSILGSSMGNLAAAYYGLPEVRFHSGGTAPTAFNPRTVAALRAVGFSVEPTGAEAERGEPKTENPIYRVSWGEGFEAEEFSKRYDVAGNPQGGFAALMVCSEADAGCPFVKGAALRLSTPYLDPKIYDDGAYEAAKYAERRDDVARLMLAALMQARSELAAKPSRGR</sequence>
<accession>A0ABT6FK93</accession>
<evidence type="ECO:0000313" key="1">
    <source>
        <dbReference type="EMBL" id="MDG3007995.1"/>
    </source>
</evidence>
<dbReference type="InterPro" id="IPR036196">
    <property type="entry name" value="Ptyr_pPase_sf"/>
</dbReference>
<dbReference type="PANTHER" id="PTHR43428">
    <property type="entry name" value="ARSENATE REDUCTASE"/>
    <property type="match status" value="1"/>
</dbReference>
<dbReference type="Gene3D" id="3.40.50.2300">
    <property type="match status" value="1"/>
</dbReference>
<reference evidence="1 2" key="1">
    <citation type="submission" date="2023-03" db="EMBL/GenBank/DDBJ databases">
        <title>Paludisphaera mucosa sp. nov. a novel planctomycete from northern fen.</title>
        <authorList>
            <person name="Ivanova A."/>
        </authorList>
    </citation>
    <scope>NUCLEOTIDE SEQUENCE [LARGE SCALE GENOMIC DNA]</scope>
    <source>
        <strain evidence="1 2">Pla2</strain>
    </source>
</reference>
<evidence type="ECO:0000313" key="2">
    <source>
        <dbReference type="Proteomes" id="UP001216907"/>
    </source>
</evidence>
<dbReference type="SUPFAM" id="SSF52788">
    <property type="entry name" value="Phosphotyrosine protein phosphatases I"/>
    <property type="match status" value="1"/>
</dbReference>